<dbReference type="EMBL" id="KI968695">
    <property type="protein sequence ID" value="EUN32131.1"/>
    <property type="molecule type" value="Genomic_DNA"/>
</dbReference>
<sequence>MTKVCSCGRVACLYLALWLASRIICFSNGETCWDWTVKAMKRETRKEGIQASYDDKSGTDPGDHGRRIGQRRGDRNEGSSSATRIDCTQHVDRLLEKSGVASRPHRAGPMSTAFTGIRQG</sequence>
<keyword evidence="4" id="KW-1185">Reference proteome</keyword>
<evidence type="ECO:0000313" key="4">
    <source>
        <dbReference type="Proteomes" id="UP000054337"/>
    </source>
</evidence>
<feature type="compositionally biased region" description="Basic and acidic residues" evidence="1">
    <location>
        <begin position="87"/>
        <end position="96"/>
    </location>
</feature>
<feature type="chain" id="PRO_5004891719" description="Secreted protein" evidence="2">
    <location>
        <begin position="30"/>
        <end position="120"/>
    </location>
</feature>
<evidence type="ECO:0008006" key="5">
    <source>
        <dbReference type="Google" id="ProtNLM"/>
    </source>
</evidence>
<gene>
    <name evidence="3" type="ORF">COCVIDRAFT_11756</name>
</gene>
<name>W7EVF6_BIPV3</name>
<reference evidence="3 4" key="1">
    <citation type="journal article" date="2013" name="PLoS Genet.">
        <title>Comparative genome structure, secondary metabolite, and effector coding capacity across Cochliobolus pathogens.</title>
        <authorList>
            <person name="Condon B.J."/>
            <person name="Leng Y."/>
            <person name="Wu D."/>
            <person name="Bushley K.E."/>
            <person name="Ohm R.A."/>
            <person name="Otillar R."/>
            <person name="Martin J."/>
            <person name="Schackwitz W."/>
            <person name="Grimwood J."/>
            <person name="MohdZainudin N."/>
            <person name="Xue C."/>
            <person name="Wang R."/>
            <person name="Manning V.A."/>
            <person name="Dhillon B."/>
            <person name="Tu Z.J."/>
            <person name="Steffenson B.J."/>
            <person name="Salamov A."/>
            <person name="Sun H."/>
            <person name="Lowry S."/>
            <person name="LaButti K."/>
            <person name="Han J."/>
            <person name="Copeland A."/>
            <person name="Lindquist E."/>
            <person name="Barry K."/>
            <person name="Schmutz J."/>
            <person name="Baker S.E."/>
            <person name="Ciuffetti L.M."/>
            <person name="Grigoriev I.V."/>
            <person name="Zhong S."/>
            <person name="Turgeon B.G."/>
        </authorList>
    </citation>
    <scope>NUCLEOTIDE SEQUENCE [LARGE SCALE GENOMIC DNA]</scope>
    <source>
        <strain evidence="3 4">FI3</strain>
    </source>
</reference>
<accession>W7EVF6</accession>
<feature type="compositionally biased region" description="Basic and acidic residues" evidence="1">
    <location>
        <begin position="45"/>
        <end position="77"/>
    </location>
</feature>
<dbReference type="AlphaFoldDB" id="W7EVF6"/>
<evidence type="ECO:0000313" key="3">
    <source>
        <dbReference type="EMBL" id="EUN32131.1"/>
    </source>
</evidence>
<dbReference type="HOGENOM" id="CLU_2049280_0_0_1"/>
<evidence type="ECO:0000256" key="1">
    <source>
        <dbReference type="SAM" id="MobiDB-lite"/>
    </source>
</evidence>
<dbReference type="Proteomes" id="UP000054337">
    <property type="component" value="Unassembled WGS sequence"/>
</dbReference>
<keyword evidence="2" id="KW-0732">Signal</keyword>
<dbReference type="RefSeq" id="XP_014561640.1">
    <property type="nucleotide sequence ID" value="XM_014706154.1"/>
</dbReference>
<dbReference type="GeneID" id="26251033"/>
<evidence type="ECO:0000256" key="2">
    <source>
        <dbReference type="SAM" id="SignalP"/>
    </source>
</evidence>
<organism evidence="3 4">
    <name type="scientific">Bipolaris victoriae (strain FI3)</name>
    <name type="common">Victoria blight of oats agent</name>
    <name type="synonym">Cochliobolus victoriae</name>
    <dbReference type="NCBI Taxonomy" id="930091"/>
    <lineage>
        <taxon>Eukaryota</taxon>
        <taxon>Fungi</taxon>
        <taxon>Dikarya</taxon>
        <taxon>Ascomycota</taxon>
        <taxon>Pezizomycotina</taxon>
        <taxon>Dothideomycetes</taxon>
        <taxon>Pleosporomycetidae</taxon>
        <taxon>Pleosporales</taxon>
        <taxon>Pleosporineae</taxon>
        <taxon>Pleosporaceae</taxon>
        <taxon>Bipolaris</taxon>
    </lineage>
</organism>
<protein>
    <recommendedName>
        <fullName evidence="5">Secreted protein</fullName>
    </recommendedName>
</protein>
<feature type="signal peptide" evidence="2">
    <location>
        <begin position="1"/>
        <end position="29"/>
    </location>
</feature>
<feature type="region of interest" description="Disordered" evidence="1">
    <location>
        <begin position="45"/>
        <end position="120"/>
    </location>
</feature>
<proteinExistence type="predicted"/>